<dbReference type="Gene3D" id="3.20.20.70">
    <property type="entry name" value="Aldolase class I"/>
    <property type="match status" value="1"/>
</dbReference>
<dbReference type="PANTHER" id="PTHR21235">
    <property type="entry name" value="IMIDAZOLE GLYCEROL PHOSPHATE SYNTHASE SUBUNIT HISF/H IGP SYNTHASE SUBUNIT HISF/H"/>
    <property type="match status" value="1"/>
</dbReference>
<dbReference type="PANTHER" id="PTHR21235:SF2">
    <property type="entry name" value="IMIDAZOLE GLYCEROL PHOSPHATE SYNTHASE HISHF"/>
    <property type="match status" value="1"/>
</dbReference>
<feature type="active site" evidence="11">
    <location>
        <position position="21"/>
    </location>
</feature>
<accession>A0A366H228</accession>
<dbReference type="InterPro" id="IPR050064">
    <property type="entry name" value="IGPS_HisA/HisF"/>
</dbReference>
<dbReference type="InterPro" id="IPR006062">
    <property type="entry name" value="His_biosynth"/>
</dbReference>
<dbReference type="NCBIfam" id="TIGR00735">
    <property type="entry name" value="hisF"/>
    <property type="match status" value="1"/>
</dbReference>
<keyword evidence="7 11" id="KW-0368">Histidine biosynthesis</keyword>
<evidence type="ECO:0000256" key="8">
    <source>
        <dbReference type="ARBA" id="ARBA00023239"/>
    </source>
</evidence>
<keyword evidence="14" id="KW-1185">Reference proteome</keyword>
<dbReference type="AlphaFoldDB" id="A0A366H228"/>
<evidence type="ECO:0000256" key="4">
    <source>
        <dbReference type="ARBA" id="ARBA00011152"/>
    </source>
</evidence>
<evidence type="ECO:0000256" key="12">
    <source>
        <dbReference type="RuleBase" id="RU003657"/>
    </source>
</evidence>
<comment type="similarity">
    <text evidence="3 11 12">Belongs to the HisA/HisF family.</text>
</comment>
<keyword evidence="5 11" id="KW-0963">Cytoplasm</keyword>
<dbReference type="InterPro" id="IPR004651">
    <property type="entry name" value="HisF"/>
</dbReference>
<dbReference type="GO" id="GO:0000105">
    <property type="term" value="P:L-histidine biosynthetic process"/>
    <property type="evidence" value="ECO:0007669"/>
    <property type="project" value="UniProtKB-UniRule"/>
</dbReference>
<dbReference type="GO" id="GO:0016829">
    <property type="term" value="F:lyase activity"/>
    <property type="evidence" value="ECO:0007669"/>
    <property type="project" value="UniProtKB-KW"/>
</dbReference>
<comment type="pathway">
    <text evidence="2 11">Amino-acid biosynthesis; L-histidine biosynthesis; L-histidine from 5-phospho-alpha-D-ribose 1-diphosphate: step 5/9.</text>
</comment>
<comment type="subcellular location">
    <subcellularLocation>
        <location evidence="1 11">Cytoplasm</location>
    </subcellularLocation>
</comment>
<dbReference type="CDD" id="cd04731">
    <property type="entry name" value="HisF"/>
    <property type="match status" value="1"/>
</dbReference>
<dbReference type="FunFam" id="3.20.20.70:FF:000006">
    <property type="entry name" value="Imidazole glycerol phosphate synthase subunit HisF"/>
    <property type="match status" value="1"/>
</dbReference>
<proteinExistence type="inferred from homology"/>
<dbReference type="GO" id="GO:0000107">
    <property type="term" value="F:imidazoleglycerol-phosphate synthase activity"/>
    <property type="evidence" value="ECO:0007669"/>
    <property type="project" value="UniProtKB-UniRule"/>
</dbReference>
<evidence type="ECO:0000256" key="7">
    <source>
        <dbReference type="ARBA" id="ARBA00023102"/>
    </source>
</evidence>
<reference evidence="13 14" key="1">
    <citation type="submission" date="2018-06" db="EMBL/GenBank/DDBJ databases">
        <title>Genomic Encyclopedia of Type Strains, Phase IV (KMG-IV): sequencing the most valuable type-strain genomes for metagenomic binning, comparative biology and taxonomic classification.</title>
        <authorList>
            <person name="Goeker M."/>
        </authorList>
    </citation>
    <scope>NUCLEOTIDE SEQUENCE [LARGE SCALE GENOMIC DNA]</scope>
    <source>
        <strain evidence="13 14">DSM 25520</strain>
    </source>
</reference>
<evidence type="ECO:0000256" key="11">
    <source>
        <dbReference type="HAMAP-Rule" id="MF_01013"/>
    </source>
</evidence>
<dbReference type="OrthoDB" id="9781903at2"/>
<evidence type="ECO:0000313" key="13">
    <source>
        <dbReference type="EMBL" id="RBP35960.1"/>
    </source>
</evidence>
<dbReference type="InterPro" id="IPR011060">
    <property type="entry name" value="RibuloseP-bd_barrel"/>
</dbReference>
<feature type="active site" evidence="11">
    <location>
        <position position="140"/>
    </location>
</feature>
<evidence type="ECO:0000256" key="6">
    <source>
        <dbReference type="ARBA" id="ARBA00022605"/>
    </source>
</evidence>
<evidence type="ECO:0000256" key="1">
    <source>
        <dbReference type="ARBA" id="ARBA00004496"/>
    </source>
</evidence>
<keyword evidence="6 11" id="KW-0028">Amino-acid biosynthesis</keyword>
<evidence type="ECO:0000256" key="2">
    <source>
        <dbReference type="ARBA" id="ARBA00005091"/>
    </source>
</evidence>
<dbReference type="RefSeq" id="WP_113934753.1">
    <property type="nucleotide sequence ID" value="NZ_JACCEU010000002.1"/>
</dbReference>
<sequence>MTTPSTQNDNTLTRRIIPCLDVTAGRVVKGVNFVDLVDAGDPVEIAQRYNEQGADELTFLDITATSDNRDLILPIIEAVASEIFIPLTVGGGVRQVADIQRLLNAGADKVSINSAAIANPELVKAAADYHGSQCIVVAIDARRTSQPGEPAKWEIFTHGGRKATGLDAIEWAKKMASYGAGEILLTSMDRDGTKAGFDLELTRAVSDAVPVPVIASGGVGNLQHLADGVTTGRANAVLAASIFHYGEYTVHQAKEFMAAQGIKVRL</sequence>
<evidence type="ECO:0000313" key="14">
    <source>
        <dbReference type="Proteomes" id="UP000253628"/>
    </source>
</evidence>
<protein>
    <recommendedName>
        <fullName evidence="11">Imidazole glycerol phosphate synthase subunit HisF</fullName>
        <ecNumber evidence="11">4.3.2.10</ecNumber>
    </recommendedName>
    <alternativeName>
        <fullName evidence="11">IGP synthase cyclase subunit</fullName>
    </alternativeName>
    <alternativeName>
        <fullName evidence="11">IGP synthase subunit HisF</fullName>
    </alternativeName>
    <alternativeName>
        <fullName evidence="11">ImGP synthase subunit HisF</fullName>
        <shortName evidence="11">IGPS subunit HisF</shortName>
    </alternativeName>
</protein>
<evidence type="ECO:0000256" key="3">
    <source>
        <dbReference type="ARBA" id="ARBA00009667"/>
    </source>
</evidence>
<dbReference type="InterPro" id="IPR013785">
    <property type="entry name" value="Aldolase_TIM"/>
</dbReference>
<comment type="caution">
    <text evidence="13">The sequence shown here is derived from an EMBL/GenBank/DDBJ whole genome shotgun (WGS) entry which is preliminary data.</text>
</comment>
<comment type="function">
    <text evidence="9 11">IGPS catalyzes the conversion of PRFAR and glutamine to IGP, AICAR and glutamate. The HisF subunit catalyzes the cyclization activity that produces IGP and AICAR from PRFAR using the ammonia provided by the HisH subunit.</text>
</comment>
<dbReference type="UniPathway" id="UPA00031">
    <property type="reaction ID" value="UER00010"/>
</dbReference>
<organism evidence="13 14">
    <name type="scientific">Eoetvoesiella caeni</name>
    <dbReference type="NCBI Taxonomy" id="645616"/>
    <lineage>
        <taxon>Bacteria</taxon>
        <taxon>Pseudomonadati</taxon>
        <taxon>Pseudomonadota</taxon>
        <taxon>Betaproteobacteria</taxon>
        <taxon>Burkholderiales</taxon>
        <taxon>Alcaligenaceae</taxon>
        <taxon>Eoetvoesiella</taxon>
    </lineage>
</organism>
<evidence type="ECO:0000256" key="9">
    <source>
        <dbReference type="ARBA" id="ARBA00025475"/>
    </source>
</evidence>
<gene>
    <name evidence="11" type="primary">hisF</name>
    <name evidence="13" type="ORF">DFR37_11415</name>
</gene>
<name>A0A366H228_9BURK</name>
<dbReference type="SUPFAM" id="SSF51366">
    <property type="entry name" value="Ribulose-phoshate binding barrel"/>
    <property type="match status" value="1"/>
</dbReference>
<dbReference type="EMBL" id="QNRQ01000014">
    <property type="protein sequence ID" value="RBP35960.1"/>
    <property type="molecule type" value="Genomic_DNA"/>
</dbReference>
<comment type="subunit">
    <text evidence="4 11">Heterodimer of HisH and HisF.</text>
</comment>
<dbReference type="EC" id="4.3.2.10" evidence="11"/>
<evidence type="ECO:0000256" key="5">
    <source>
        <dbReference type="ARBA" id="ARBA00022490"/>
    </source>
</evidence>
<dbReference type="GO" id="GO:0005737">
    <property type="term" value="C:cytoplasm"/>
    <property type="evidence" value="ECO:0007669"/>
    <property type="project" value="UniProtKB-SubCell"/>
</dbReference>
<dbReference type="HAMAP" id="MF_01013">
    <property type="entry name" value="HisF"/>
    <property type="match status" value="1"/>
</dbReference>
<dbReference type="Proteomes" id="UP000253628">
    <property type="component" value="Unassembled WGS sequence"/>
</dbReference>
<evidence type="ECO:0000256" key="10">
    <source>
        <dbReference type="ARBA" id="ARBA00047838"/>
    </source>
</evidence>
<dbReference type="Pfam" id="PF00977">
    <property type="entry name" value="His_biosynth"/>
    <property type="match status" value="1"/>
</dbReference>
<keyword evidence="8 11" id="KW-0456">Lyase</keyword>
<comment type="catalytic activity">
    <reaction evidence="10 11">
        <text>5-[(5-phospho-1-deoxy-D-ribulos-1-ylimino)methylamino]-1-(5-phospho-beta-D-ribosyl)imidazole-4-carboxamide + L-glutamine = D-erythro-1-(imidazol-4-yl)glycerol 3-phosphate + 5-amino-1-(5-phospho-beta-D-ribosyl)imidazole-4-carboxamide + L-glutamate + H(+)</text>
        <dbReference type="Rhea" id="RHEA:24793"/>
        <dbReference type="ChEBI" id="CHEBI:15378"/>
        <dbReference type="ChEBI" id="CHEBI:29985"/>
        <dbReference type="ChEBI" id="CHEBI:58278"/>
        <dbReference type="ChEBI" id="CHEBI:58359"/>
        <dbReference type="ChEBI" id="CHEBI:58475"/>
        <dbReference type="ChEBI" id="CHEBI:58525"/>
        <dbReference type="EC" id="4.3.2.10"/>
    </reaction>
</comment>